<dbReference type="PANTHER" id="PTHR23327">
    <property type="entry name" value="RING FINGER PROTEIN 127"/>
    <property type="match status" value="1"/>
</dbReference>
<evidence type="ECO:0000256" key="5">
    <source>
        <dbReference type="SAM" id="MobiDB-lite"/>
    </source>
</evidence>
<name>A0A9P6UCV2_9FUNG</name>
<evidence type="ECO:0000256" key="4">
    <source>
        <dbReference type="PROSITE-ProRule" id="PRU00175"/>
    </source>
</evidence>
<dbReference type="Pfam" id="PF03105">
    <property type="entry name" value="SPX"/>
    <property type="match status" value="1"/>
</dbReference>
<dbReference type="GO" id="GO:0008270">
    <property type="term" value="F:zinc ion binding"/>
    <property type="evidence" value="ECO:0007669"/>
    <property type="project" value="UniProtKB-KW"/>
</dbReference>
<feature type="compositionally biased region" description="Low complexity" evidence="5">
    <location>
        <begin position="153"/>
        <end position="177"/>
    </location>
</feature>
<organism evidence="8 9">
    <name type="scientific">Actinomortierella ambigua</name>
    <dbReference type="NCBI Taxonomy" id="1343610"/>
    <lineage>
        <taxon>Eukaryota</taxon>
        <taxon>Fungi</taxon>
        <taxon>Fungi incertae sedis</taxon>
        <taxon>Mucoromycota</taxon>
        <taxon>Mortierellomycotina</taxon>
        <taxon>Mortierellomycetes</taxon>
        <taxon>Mortierellales</taxon>
        <taxon>Mortierellaceae</taxon>
        <taxon>Actinomortierella</taxon>
    </lineage>
</organism>
<feature type="compositionally biased region" description="Low complexity" evidence="5">
    <location>
        <begin position="188"/>
        <end position="201"/>
    </location>
</feature>
<evidence type="ECO:0008006" key="10">
    <source>
        <dbReference type="Google" id="ProtNLM"/>
    </source>
</evidence>
<dbReference type="InterPro" id="IPR027370">
    <property type="entry name" value="Znf-RING_euk"/>
</dbReference>
<dbReference type="PROSITE" id="PS00518">
    <property type="entry name" value="ZF_RING_1"/>
    <property type="match status" value="1"/>
</dbReference>
<dbReference type="InterPro" id="IPR013083">
    <property type="entry name" value="Znf_RING/FYVE/PHD"/>
</dbReference>
<dbReference type="InterPro" id="IPR001841">
    <property type="entry name" value="Znf_RING"/>
</dbReference>
<sequence>MKFAKVLKSNADQMPEEWRPYLIHYKALKKRINAIVEELEDRGLPSPIIKTLLHQSIDGNVQRLEYSFNEDEQQQHLKTCLRVVLSGDLASYGPLPPEQEEQLSQLLAANEVAFLQSASSSVSDFHDQMLLDSEESEVSSLASVDTTPPMSPFSPDSGGDDSSTASSSPSASICASPPLLPTAVSTTPLRPSPLSGRLPPRFIELDDDSDSNSAGDFLGQELLTGNQPFLEDAVMHEQPTLLHSVDSSADTASSAYYSEPEEDLMDSKPHHPYIHHRNHHHHHAHHYHHPLRRKGSRVITTEEDGKRVLVIQLTADTAFFDQLGEEVSQLSKLQEAHKREFEGKVENLSKVLTVVSSPSNKDMYTWREILKIYLDAQVFLGDSEQDRSTRSSEKAQTQLQWFLAEVRRTKLVSKFKQSKSKAAFNTFFDLNSDLITMKQFKELNQMAMTKILKKHDKRTSLTASAGFPKHLQNEPFYNDNLSKALTYTIGCQLVSIIPQPDDYLCPICMSVAWKPIRLDCNHVFCVRCLIKAQRKRIINCPICRHESSVANADATNLDVPLMNFMRLYFPKEIKEKRKEASREQAAEDLKIITGSRHSDDACTIM</sequence>
<dbReference type="AlphaFoldDB" id="A0A9P6UCV2"/>
<accession>A0A9P6UCV2</accession>
<gene>
    <name evidence="8" type="ORF">DFQ27_002632</name>
</gene>
<dbReference type="PROSITE" id="PS51382">
    <property type="entry name" value="SPX"/>
    <property type="match status" value="1"/>
</dbReference>
<proteinExistence type="predicted"/>
<reference evidence="8" key="1">
    <citation type="journal article" date="2020" name="Fungal Divers.">
        <title>Resolving the Mortierellaceae phylogeny through synthesis of multi-gene phylogenetics and phylogenomics.</title>
        <authorList>
            <person name="Vandepol N."/>
            <person name="Liber J."/>
            <person name="Desiro A."/>
            <person name="Na H."/>
            <person name="Kennedy M."/>
            <person name="Barry K."/>
            <person name="Grigoriev I.V."/>
            <person name="Miller A.N."/>
            <person name="O'Donnell K."/>
            <person name="Stajich J.E."/>
            <person name="Bonito G."/>
        </authorList>
    </citation>
    <scope>NUCLEOTIDE SEQUENCE</scope>
    <source>
        <strain evidence="8">BC1065</strain>
    </source>
</reference>
<dbReference type="CDD" id="cd23137">
    <property type="entry name" value="RING-HC_TRY3-like"/>
    <property type="match status" value="1"/>
</dbReference>
<keyword evidence="2 4" id="KW-0863">Zinc-finger</keyword>
<feature type="domain" description="SPX" evidence="7">
    <location>
        <begin position="1"/>
        <end position="469"/>
    </location>
</feature>
<keyword evidence="9" id="KW-1185">Reference proteome</keyword>
<evidence type="ECO:0000313" key="9">
    <source>
        <dbReference type="Proteomes" id="UP000807716"/>
    </source>
</evidence>
<dbReference type="SUPFAM" id="SSF57850">
    <property type="entry name" value="RING/U-box"/>
    <property type="match status" value="1"/>
</dbReference>
<dbReference type="InterPro" id="IPR004331">
    <property type="entry name" value="SPX_dom"/>
</dbReference>
<evidence type="ECO:0000259" key="6">
    <source>
        <dbReference type="PROSITE" id="PS50089"/>
    </source>
</evidence>
<dbReference type="InterPro" id="IPR017907">
    <property type="entry name" value="Znf_RING_CS"/>
</dbReference>
<evidence type="ECO:0000256" key="1">
    <source>
        <dbReference type="ARBA" id="ARBA00022723"/>
    </source>
</evidence>
<dbReference type="Proteomes" id="UP000807716">
    <property type="component" value="Unassembled WGS sequence"/>
</dbReference>
<feature type="region of interest" description="Disordered" evidence="5">
    <location>
        <begin position="133"/>
        <end position="217"/>
    </location>
</feature>
<protein>
    <recommendedName>
        <fullName evidence="10">SPX domain-containing protein</fullName>
    </recommendedName>
</protein>
<feature type="compositionally biased region" description="Low complexity" evidence="5">
    <location>
        <begin position="246"/>
        <end position="258"/>
    </location>
</feature>
<feature type="region of interest" description="Disordered" evidence="5">
    <location>
        <begin position="246"/>
        <end position="268"/>
    </location>
</feature>
<dbReference type="Pfam" id="PF13445">
    <property type="entry name" value="zf-RING_UBOX"/>
    <property type="match status" value="1"/>
</dbReference>
<evidence type="ECO:0000313" key="8">
    <source>
        <dbReference type="EMBL" id="KAG0269668.1"/>
    </source>
</evidence>
<evidence type="ECO:0000256" key="3">
    <source>
        <dbReference type="ARBA" id="ARBA00022833"/>
    </source>
</evidence>
<evidence type="ECO:0000259" key="7">
    <source>
        <dbReference type="PROSITE" id="PS51382"/>
    </source>
</evidence>
<comment type="caution">
    <text evidence="8">The sequence shown here is derived from an EMBL/GenBank/DDBJ whole genome shotgun (WGS) entry which is preliminary data.</text>
</comment>
<dbReference type="PROSITE" id="PS50089">
    <property type="entry name" value="ZF_RING_2"/>
    <property type="match status" value="1"/>
</dbReference>
<dbReference type="SMART" id="SM00184">
    <property type="entry name" value="RING"/>
    <property type="match status" value="1"/>
</dbReference>
<feature type="domain" description="RING-type" evidence="6">
    <location>
        <begin position="505"/>
        <end position="544"/>
    </location>
</feature>
<dbReference type="OrthoDB" id="5588846at2759"/>
<dbReference type="EMBL" id="JAAAJB010000020">
    <property type="protein sequence ID" value="KAG0269668.1"/>
    <property type="molecule type" value="Genomic_DNA"/>
</dbReference>
<dbReference type="PANTHER" id="PTHR23327:SF51">
    <property type="entry name" value="TRANSCRIPTIONAL REGULATOR OF YEAST FORM ADHERENCE 3"/>
    <property type="match status" value="1"/>
</dbReference>
<evidence type="ECO:0000256" key="2">
    <source>
        <dbReference type="ARBA" id="ARBA00022771"/>
    </source>
</evidence>
<keyword evidence="3" id="KW-0862">Zinc</keyword>
<keyword evidence="1" id="KW-0479">Metal-binding</keyword>
<dbReference type="Gene3D" id="3.30.40.10">
    <property type="entry name" value="Zinc/RING finger domain, C3HC4 (zinc finger)"/>
    <property type="match status" value="1"/>
</dbReference>